<dbReference type="Pfam" id="PF02743">
    <property type="entry name" value="dCache_1"/>
    <property type="match status" value="1"/>
</dbReference>
<gene>
    <name evidence="18" type="ORF">GRF59_22845</name>
</gene>
<keyword evidence="12" id="KW-0902">Two-component regulatory system</keyword>
<evidence type="ECO:0000313" key="19">
    <source>
        <dbReference type="Proteomes" id="UP000460318"/>
    </source>
</evidence>
<evidence type="ECO:0000259" key="16">
    <source>
        <dbReference type="PROSITE" id="PS50109"/>
    </source>
</evidence>
<dbReference type="SUPFAM" id="SSF158472">
    <property type="entry name" value="HAMP domain-like"/>
    <property type="match status" value="1"/>
</dbReference>
<evidence type="ECO:0000256" key="6">
    <source>
        <dbReference type="ARBA" id="ARBA00022679"/>
    </source>
</evidence>
<feature type="coiled-coil region" evidence="14">
    <location>
        <begin position="373"/>
        <end position="403"/>
    </location>
</feature>
<evidence type="ECO:0000256" key="14">
    <source>
        <dbReference type="SAM" id="Coils"/>
    </source>
</evidence>
<dbReference type="SMART" id="SM00387">
    <property type="entry name" value="HATPase_c"/>
    <property type="match status" value="1"/>
</dbReference>
<dbReference type="EMBL" id="WUBI01000004">
    <property type="protein sequence ID" value="MWV46447.1"/>
    <property type="molecule type" value="Genomic_DNA"/>
</dbReference>
<keyword evidence="9" id="KW-0418">Kinase</keyword>
<dbReference type="Gene3D" id="6.10.340.10">
    <property type="match status" value="1"/>
</dbReference>
<dbReference type="GO" id="GO:0005886">
    <property type="term" value="C:plasma membrane"/>
    <property type="evidence" value="ECO:0007669"/>
    <property type="project" value="UniProtKB-SubCell"/>
</dbReference>
<dbReference type="PROSITE" id="PS50109">
    <property type="entry name" value="HIS_KIN"/>
    <property type="match status" value="1"/>
</dbReference>
<keyword evidence="5" id="KW-0597">Phosphoprotein</keyword>
<keyword evidence="4" id="KW-1003">Cell membrane</keyword>
<evidence type="ECO:0000313" key="18">
    <source>
        <dbReference type="EMBL" id="MWV46447.1"/>
    </source>
</evidence>
<keyword evidence="19" id="KW-1185">Reference proteome</keyword>
<dbReference type="PROSITE" id="PS50885">
    <property type="entry name" value="HAMP"/>
    <property type="match status" value="1"/>
</dbReference>
<dbReference type="InterPro" id="IPR004358">
    <property type="entry name" value="Sig_transdc_His_kin-like_C"/>
</dbReference>
<dbReference type="PRINTS" id="PR00344">
    <property type="entry name" value="BCTRLSENSOR"/>
</dbReference>
<evidence type="ECO:0000256" key="9">
    <source>
        <dbReference type="ARBA" id="ARBA00022777"/>
    </source>
</evidence>
<dbReference type="InterPro" id="IPR050640">
    <property type="entry name" value="Bact_2-comp_sensor_kinase"/>
</dbReference>
<dbReference type="SUPFAM" id="SSF55874">
    <property type="entry name" value="ATPase domain of HSP90 chaperone/DNA topoisomerase II/histidine kinase"/>
    <property type="match status" value="1"/>
</dbReference>
<dbReference type="InterPro" id="IPR033479">
    <property type="entry name" value="dCache_1"/>
</dbReference>
<evidence type="ECO:0000256" key="8">
    <source>
        <dbReference type="ARBA" id="ARBA00022741"/>
    </source>
</evidence>
<dbReference type="GO" id="GO:0000155">
    <property type="term" value="F:phosphorelay sensor kinase activity"/>
    <property type="evidence" value="ECO:0007669"/>
    <property type="project" value="InterPro"/>
</dbReference>
<dbReference type="InterPro" id="IPR036890">
    <property type="entry name" value="HATPase_C_sf"/>
</dbReference>
<feature type="domain" description="HAMP" evidence="17">
    <location>
        <begin position="317"/>
        <end position="369"/>
    </location>
</feature>
<dbReference type="AlphaFoldDB" id="A0A7X3LIS2"/>
<dbReference type="InterPro" id="IPR003660">
    <property type="entry name" value="HAMP_dom"/>
</dbReference>
<accession>A0A7X3LIS2</accession>
<organism evidence="18 19">
    <name type="scientific">Paenibacillus dendrobii</name>
    <dbReference type="NCBI Taxonomy" id="2691084"/>
    <lineage>
        <taxon>Bacteria</taxon>
        <taxon>Bacillati</taxon>
        <taxon>Bacillota</taxon>
        <taxon>Bacilli</taxon>
        <taxon>Bacillales</taxon>
        <taxon>Paenibacillaceae</taxon>
        <taxon>Paenibacillus</taxon>
    </lineage>
</organism>
<dbReference type="EC" id="2.7.13.3" evidence="3"/>
<proteinExistence type="predicted"/>
<evidence type="ECO:0000256" key="10">
    <source>
        <dbReference type="ARBA" id="ARBA00022840"/>
    </source>
</evidence>
<dbReference type="Gene3D" id="3.30.565.10">
    <property type="entry name" value="Histidine kinase-like ATPase, C-terminal domain"/>
    <property type="match status" value="1"/>
</dbReference>
<protein>
    <recommendedName>
        <fullName evidence="3">histidine kinase</fullName>
        <ecNumber evidence="3">2.7.13.3</ecNumber>
    </recommendedName>
</protein>
<dbReference type="Pfam" id="PF00672">
    <property type="entry name" value="HAMP"/>
    <property type="match status" value="1"/>
</dbReference>
<evidence type="ECO:0000256" key="5">
    <source>
        <dbReference type="ARBA" id="ARBA00022553"/>
    </source>
</evidence>
<evidence type="ECO:0000256" key="2">
    <source>
        <dbReference type="ARBA" id="ARBA00004651"/>
    </source>
</evidence>
<reference evidence="18 19" key="1">
    <citation type="submission" date="2019-12" db="EMBL/GenBank/DDBJ databases">
        <title>Paenibacillus sp. nov., an endophytic bacterium isolated from the stem of Dendrobium.</title>
        <authorList>
            <person name="Zhao R."/>
        </authorList>
    </citation>
    <scope>NUCLEOTIDE SEQUENCE [LARGE SCALE GENOMIC DNA]</scope>
    <source>
        <strain evidence="18 19">HJL G12</strain>
    </source>
</reference>
<keyword evidence="8" id="KW-0547">Nucleotide-binding</keyword>
<dbReference type="PANTHER" id="PTHR34220:SF11">
    <property type="entry name" value="SENSOR PROTEIN KINASE HPTS"/>
    <property type="match status" value="1"/>
</dbReference>
<dbReference type="CDD" id="cd06225">
    <property type="entry name" value="HAMP"/>
    <property type="match status" value="1"/>
</dbReference>
<keyword evidence="10" id="KW-0067">ATP-binding</keyword>
<dbReference type="Pfam" id="PF06580">
    <property type="entry name" value="His_kinase"/>
    <property type="match status" value="1"/>
</dbReference>
<comment type="caution">
    <text evidence="18">The sequence shown here is derived from an EMBL/GenBank/DDBJ whole genome shotgun (WGS) entry which is preliminary data.</text>
</comment>
<evidence type="ECO:0000256" key="1">
    <source>
        <dbReference type="ARBA" id="ARBA00000085"/>
    </source>
</evidence>
<name>A0A7X3LIS2_9BACL</name>
<evidence type="ECO:0000256" key="12">
    <source>
        <dbReference type="ARBA" id="ARBA00023012"/>
    </source>
</evidence>
<dbReference type="InterPro" id="IPR005467">
    <property type="entry name" value="His_kinase_dom"/>
</dbReference>
<dbReference type="Pfam" id="PF02518">
    <property type="entry name" value="HATPase_c"/>
    <property type="match status" value="1"/>
</dbReference>
<dbReference type="CDD" id="cd12912">
    <property type="entry name" value="PDC2_MCP_like"/>
    <property type="match status" value="1"/>
</dbReference>
<keyword evidence="11 15" id="KW-1133">Transmembrane helix</keyword>
<dbReference type="Gene3D" id="3.30.450.20">
    <property type="entry name" value="PAS domain"/>
    <property type="match status" value="1"/>
</dbReference>
<dbReference type="GO" id="GO:0005524">
    <property type="term" value="F:ATP binding"/>
    <property type="evidence" value="ECO:0007669"/>
    <property type="project" value="UniProtKB-KW"/>
</dbReference>
<evidence type="ECO:0000256" key="11">
    <source>
        <dbReference type="ARBA" id="ARBA00022989"/>
    </source>
</evidence>
<keyword evidence="7 15" id="KW-0812">Transmembrane</keyword>
<dbReference type="InterPro" id="IPR010559">
    <property type="entry name" value="Sig_transdc_His_kin_internal"/>
</dbReference>
<evidence type="ECO:0000256" key="7">
    <source>
        <dbReference type="ARBA" id="ARBA00022692"/>
    </source>
</evidence>
<evidence type="ECO:0000256" key="4">
    <source>
        <dbReference type="ARBA" id="ARBA00022475"/>
    </source>
</evidence>
<dbReference type="SMART" id="SM00304">
    <property type="entry name" value="HAMP"/>
    <property type="match status" value="1"/>
</dbReference>
<evidence type="ECO:0000256" key="3">
    <source>
        <dbReference type="ARBA" id="ARBA00012438"/>
    </source>
</evidence>
<dbReference type="InterPro" id="IPR003594">
    <property type="entry name" value="HATPase_dom"/>
</dbReference>
<keyword evidence="14" id="KW-0175">Coiled coil</keyword>
<feature type="transmembrane region" description="Helical" evidence="15">
    <location>
        <begin position="13"/>
        <end position="34"/>
    </location>
</feature>
<dbReference type="Proteomes" id="UP000460318">
    <property type="component" value="Unassembled WGS sequence"/>
</dbReference>
<evidence type="ECO:0000256" key="13">
    <source>
        <dbReference type="ARBA" id="ARBA00023136"/>
    </source>
</evidence>
<keyword evidence="13 15" id="KW-0472">Membrane</keyword>
<evidence type="ECO:0000259" key="17">
    <source>
        <dbReference type="PROSITE" id="PS50885"/>
    </source>
</evidence>
<evidence type="ECO:0000256" key="15">
    <source>
        <dbReference type="SAM" id="Phobius"/>
    </source>
</evidence>
<keyword evidence="6" id="KW-0808">Transferase</keyword>
<dbReference type="PANTHER" id="PTHR34220">
    <property type="entry name" value="SENSOR HISTIDINE KINASE YPDA"/>
    <property type="match status" value="1"/>
</dbReference>
<comment type="catalytic activity">
    <reaction evidence="1">
        <text>ATP + protein L-histidine = ADP + protein N-phospho-L-histidine.</text>
        <dbReference type="EC" id="2.7.13.3"/>
    </reaction>
</comment>
<sequence length="619" mass="71359">MLRIFRRSISHRIFGYFMILIVISLSVVGTITYFQSSKLLDRQLERYLSQMITHAAYHTDLYLQTFDNASKIILSNGDVLKFVEMDPDNGYQYYELSKKIQSQVFDSAFIIYPQIELIYIINEDGKAITTKDIIQDEVKDYKSYYQLIEKNLPENGLGALINSASIAPEDDQYITFVRRVRGIVSHQPRGILGMKLNTREISKLWGQMDLGEKGYSFIIDSKGNFVDKPGHVAASEYMDDEVKRKLLAGDGGTFTARVGGEKRMYVSETLHAADWRMVISVPVSELRKPIMNIRYTTVIAGAVTLLVALWIAGRFGKSLVQPLKKLVRSMRQMEKGEWQLIETDHRQDEFGYLILNYNKMLTRLSEMIERVYEAELKSQKTELNLQRIELEQHKAEFQALQLQINPHFLYNTLETIKCYAVVQDSEEIMDMVEAMAAMLRYAIQTSLTEITVVNELKHVLNYMTILRYRTQRQFELDVDIPSELLLHKMVRLTLQPLIENMFQHAFPNGIQDHHRIRILAFVEGEQFHLAVEDNGVGMTEEKLHGVQEKLRLNRLAESDSHSLYHKGGLGLMNVHRRIQMVYGDSYGLSIDSKMDEGTKITMSLPLDGSITCIYEERVG</sequence>
<feature type="domain" description="Histidine kinase" evidence="16">
    <location>
        <begin position="404"/>
        <end position="608"/>
    </location>
</feature>
<comment type="subcellular location">
    <subcellularLocation>
        <location evidence="2">Cell membrane</location>
        <topology evidence="2">Multi-pass membrane protein</topology>
    </subcellularLocation>
</comment>